<evidence type="ECO:0000256" key="1">
    <source>
        <dbReference type="SAM" id="MobiDB-lite"/>
    </source>
</evidence>
<gene>
    <name evidence="2" type="ORF">RRF57_008229</name>
</gene>
<evidence type="ECO:0000313" key="2">
    <source>
        <dbReference type="EMBL" id="KAK5632515.1"/>
    </source>
</evidence>
<feature type="region of interest" description="Disordered" evidence="1">
    <location>
        <begin position="1"/>
        <end position="58"/>
    </location>
</feature>
<comment type="caution">
    <text evidence="2">The sequence shown here is derived from an EMBL/GenBank/DDBJ whole genome shotgun (WGS) entry which is preliminary data.</text>
</comment>
<organism evidence="2 3">
    <name type="scientific">Xylaria bambusicola</name>
    <dbReference type="NCBI Taxonomy" id="326684"/>
    <lineage>
        <taxon>Eukaryota</taxon>
        <taxon>Fungi</taxon>
        <taxon>Dikarya</taxon>
        <taxon>Ascomycota</taxon>
        <taxon>Pezizomycotina</taxon>
        <taxon>Sordariomycetes</taxon>
        <taxon>Xylariomycetidae</taxon>
        <taxon>Xylariales</taxon>
        <taxon>Xylariaceae</taxon>
        <taxon>Xylaria</taxon>
    </lineage>
</organism>
<accession>A0AAN7UHD1</accession>
<dbReference type="AlphaFoldDB" id="A0AAN7UHD1"/>
<proteinExistence type="predicted"/>
<keyword evidence="3" id="KW-1185">Reference proteome</keyword>
<dbReference type="Proteomes" id="UP001305414">
    <property type="component" value="Unassembled WGS sequence"/>
</dbReference>
<reference evidence="2 3" key="1">
    <citation type="submission" date="2023-10" db="EMBL/GenBank/DDBJ databases">
        <title>Draft genome sequence of Xylaria bambusicola isolate GMP-LS, the root and basal stem rot pathogen of sugarcane in Indonesia.</title>
        <authorList>
            <person name="Selvaraj P."/>
            <person name="Muralishankar V."/>
            <person name="Muruganantham S."/>
            <person name="Sp S."/>
            <person name="Haryani S."/>
            <person name="Lau K.J.X."/>
            <person name="Naqvi N.I."/>
        </authorList>
    </citation>
    <scope>NUCLEOTIDE SEQUENCE [LARGE SCALE GENOMIC DNA]</scope>
    <source>
        <strain evidence="2">GMP-LS</strain>
    </source>
</reference>
<dbReference type="EMBL" id="JAWHQM010000025">
    <property type="protein sequence ID" value="KAK5632515.1"/>
    <property type="molecule type" value="Genomic_DNA"/>
</dbReference>
<feature type="compositionally biased region" description="Basic and acidic residues" evidence="1">
    <location>
        <begin position="49"/>
        <end position="58"/>
    </location>
</feature>
<sequence length="76" mass="8878">MASKDNDSPSVADPVVEAQTVQPEENNVAEKWKDSTDPTDDPQCIRHPRQGEKSDETNWRTWLFSRPWRSLKERPR</sequence>
<protein>
    <submittedName>
        <fullName evidence="2">Uncharacterized protein</fullName>
    </submittedName>
</protein>
<name>A0AAN7UHD1_9PEZI</name>
<evidence type="ECO:0000313" key="3">
    <source>
        <dbReference type="Proteomes" id="UP001305414"/>
    </source>
</evidence>